<dbReference type="EMBL" id="CP058910">
    <property type="protein sequence ID" value="QLH77028.1"/>
    <property type="molecule type" value="Genomic_DNA"/>
</dbReference>
<protein>
    <submittedName>
        <fullName evidence="2">Uncharacterized protein</fullName>
    </submittedName>
</protein>
<dbReference type="KEGG" id="hrr:HZS55_06845"/>
<dbReference type="OrthoDB" id="241375at2157"/>
<dbReference type="Proteomes" id="UP000509667">
    <property type="component" value="Chromosome"/>
</dbReference>
<dbReference type="AlphaFoldDB" id="A0A7D5SZD5"/>
<dbReference type="PROSITE" id="PS51318">
    <property type="entry name" value="TAT"/>
    <property type="match status" value="1"/>
</dbReference>
<reference evidence="2 3" key="1">
    <citation type="submission" date="2020-07" db="EMBL/GenBank/DDBJ databases">
        <title>Halosimplex pelagicum sp. nov. and Halosimplex rubrum sp. nov., isolated from salted brown alga Laminaria, and emended description of the genus Halosimplex.</title>
        <authorList>
            <person name="Cui H."/>
        </authorList>
    </citation>
    <scope>NUCLEOTIDE SEQUENCE [LARGE SCALE GENOMIC DNA]</scope>
    <source>
        <strain evidence="2 3">R27</strain>
    </source>
</reference>
<proteinExistence type="predicted"/>
<dbReference type="InterPro" id="IPR006311">
    <property type="entry name" value="TAT_signal"/>
</dbReference>
<accession>A0A7D5SZD5</accession>
<feature type="compositionally biased region" description="Low complexity" evidence="1">
    <location>
        <begin position="21"/>
        <end position="33"/>
    </location>
</feature>
<evidence type="ECO:0000313" key="2">
    <source>
        <dbReference type="EMBL" id="QLH77028.1"/>
    </source>
</evidence>
<organism evidence="2 3">
    <name type="scientific">Halosimplex rubrum</name>
    <dbReference type="NCBI Taxonomy" id="869889"/>
    <lineage>
        <taxon>Archaea</taxon>
        <taxon>Methanobacteriati</taxon>
        <taxon>Methanobacteriota</taxon>
        <taxon>Stenosarchaea group</taxon>
        <taxon>Halobacteria</taxon>
        <taxon>Halobacteriales</taxon>
        <taxon>Haloarculaceae</taxon>
        <taxon>Halosimplex</taxon>
    </lineage>
</organism>
<dbReference type="PROSITE" id="PS51257">
    <property type="entry name" value="PROKAR_LIPOPROTEIN"/>
    <property type="match status" value="1"/>
</dbReference>
<keyword evidence="3" id="KW-1185">Reference proteome</keyword>
<name>A0A7D5SZD5_9EURY</name>
<evidence type="ECO:0000256" key="1">
    <source>
        <dbReference type="SAM" id="MobiDB-lite"/>
    </source>
</evidence>
<gene>
    <name evidence="2" type="ORF">HZS55_06845</name>
</gene>
<feature type="compositionally biased region" description="Low complexity" evidence="1">
    <location>
        <begin position="41"/>
        <end position="73"/>
    </location>
</feature>
<dbReference type="RefSeq" id="WP_179910961.1">
    <property type="nucleotide sequence ID" value="NZ_CP058910.1"/>
</dbReference>
<sequence>MTSPRRRFLRQSAAALLAGATAGCLSDGTTTTDGPGGAGTGTDTDAATDAATPTATGTPEPTATPTDTETATPSPEALGNADYAEWLPAPAAFGRDGYGFTSLAPRDILAHESNLGDGATDGLRGDPGVPGIDSYAAASGFHRLRPGVLVFEGDLDRETAVGDFRALGLTEAETRHGFALFTGDRGAAALADAAVVLAMGTGDPDAARSVVEAVVDAKAGAGPRYVDAVADCERLTAAVGSAQLVSGRTYAAEARLDGAVAGGIGIEIGERETRVRVPAVFPEGEVDEAVLAEWAADAGVFYGQSAETTVDGRVATARATVPSAEVETFGTGSFPGSRRTAPRTPQAIFGLEYEATGDGVGTLEITHEGGDSIPKAQLSLRGAGFADVEGADQTAAGQWRGTASGDDEAVVAGDYVTVGAAGDYEISVVWESAEGDASATLDEGSGPDA</sequence>
<dbReference type="GeneID" id="56077566"/>
<evidence type="ECO:0000313" key="3">
    <source>
        <dbReference type="Proteomes" id="UP000509667"/>
    </source>
</evidence>
<feature type="region of interest" description="Disordered" evidence="1">
    <location>
        <begin position="21"/>
        <end position="78"/>
    </location>
</feature>